<keyword evidence="2 7" id="KW-0328">Glycosyltransferase</keyword>
<keyword evidence="3 7" id="KW-0808">Transferase</keyword>
<name>A0A6S7DPW8_9BURK</name>
<organism evidence="7 8">
    <name type="scientific">Achromobacter pulmonis</name>
    <dbReference type="NCBI Taxonomy" id="1389932"/>
    <lineage>
        <taxon>Bacteria</taxon>
        <taxon>Pseudomonadati</taxon>
        <taxon>Pseudomonadota</taxon>
        <taxon>Betaproteobacteria</taxon>
        <taxon>Burkholderiales</taxon>
        <taxon>Alcaligenaceae</taxon>
        <taxon>Achromobacter</taxon>
    </lineage>
</organism>
<dbReference type="Proteomes" id="UP000494203">
    <property type="component" value="Unassembled WGS sequence"/>
</dbReference>
<dbReference type="PANTHER" id="PTHR12526:SF640">
    <property type="entry name" value="COLANIC ACID BIOSYNTHESIS GLYCOSYLTRANSFERASE WCAL-RELATED"/>
    <property type="match status" value="1"/>
</dbReference>
<feature type="domain" description="Glycosyl transferase family 1" evidence="5">
    <location>
        <begin position="193"/>
        <end position="360"/>
    </location>
</feature>
<dbReference type="EC" id="2.4.1.250" evidence="7"/>
<dbReference type="GO" id="GO:0102710">
    <property type="term" value="F:D-inositol-3-phosphate glycosyltransferase activity"/>
    <property type="evidence" value="ECO:0007669"/>
    <property type="project" value="UniProtKB-EC"/>
</dbReference>
<reference evidence="7 8" key="1">
    <citation type="submission" date="2020-04" db="EMBL/GenBank/DDBJ databases">
        <authorList>
            <person name="De Canck E."/>
        </authorList>
    </citation>
    <scope>NUCLEOTIDE SEQUENCE [LARGE SCALE GENOMIC DNA]</scope>
    <source>
        <strain evidence="7 8">LMG 26788</strain>
    </source>
</reference>
<feature type="domain" description="Glycosyltransferase subfamily 4-like N-terminal" evidence="6">
    <location>
        <begin position="30"/>
        <end position="159"/>
    </location>
</feature>
<dbReference type="EMBL" id="CADIKZ010000007">
    <property type="protein sequence ID" value="CAB3872344.1"/>
    <property type="molecule type" value="Genomic_DNA"/>
</dbReference>
<dbReference type="InterPro" id="IPR001296">
    <property type="entry name" value="Glyco_trans_1"/>
</dbReference>
<dbReference type="SUPFAM" id="SSF53756">
    <property type="entry name" value="UDP-Glycosyltransferase/glycogen phosphorylase"/>
    <property type="match status" value="1"/>
</dbReference>
<evidence type="ECO:0000259" key="5">
    <source>
        <dbReference type="Pfam" id="PF00534"/>
    </source>
</evidence>
<evidence type="ECO:0000256" key="2">
    <source>
        <dbReference type="ARBA" id="ARBA00022676"/>
    </source>
</evidence>
<proteinExistence type="inferred from homology"/>
<protein>
    <submittedName>
        <fullName evidence="7">D-inositol-3-phosphate glycosyltransferase</fullName>
        <ecNumber evidence="7">2.4.1.250</ecNumber>
    </submittedName>
</protein>
<sequence>MSTDSKKPLTVPAPPHPPSLTPASAASLNVALLGSARSIHTVRWANGLSERGHTVHLLSLDDPSSDIVPAVHQYKLPYGAPLGYFLAAGRLRQLLTRIKPDLLNTHYASGYGVLARRSRYLPNLLSAWGSDIYDFPDKSRWHRKTLCSNLDQATALGATSQAMAIKMRALSDTPLFVTPFGIDEHQFAPSVAPSPSDRIIIGTVKTLEALYGIDTLIHAFAKLRARLAPTHPDLAARLMLRIYGGGSQFRMLTAMAGDLGLDDCVELKGQIPHCDVPAALDELDIYVALSRRDSFGVAILEACSCGLPVVVSDADGPAEVVLDGVTGFVVPIEDADAAASRLETLVLDSRLRAAMGAAGRMRVREKYSWNHSLDLMQQAYDETLRIHRGARAHGTS</sequence>
<dbReference type="Pfam" id="PF13477">
    <property type="entry name" value="Glyco_trans_4_2"/>
    <property type="match status" value="1"/>
</dbReference>
<dbReference type="Gene3D" id="3.40.50.2000">
    <property type="entry name" value="Glycogen Phosphorylase B"/>
    <property type="match status" value="2"/>
</dbReference>
<comment type="similarity">
    <text evidence="1">Belongs to the glycosyltransferase group 1 family. Glycosyltransferase 4 subfamily.</text>
</comment>
<dbReference type="AlphaFoldDB" id="A0A6S7DPW8"/>
<keyword evidence="8" id="KW-1185">Reference proteome</keyword>
<evidence type="ECO:0000256" key="3">
    <source>
        <dbReference type="ARBA" id="ARBA00022679"/>
    </source>
</evidence>
<dbReference type="InterPro" id="IPR028098">
    <property type="entry name" value="Glyco_trans_4-like_N"/>
</dbReference>
<accession>A0A6S7DPW8</accession>
<evidence type="ECO:0000259" key="6">
    <source>
        <dbReference type="Pfam" id="PF13477"/>
    </source>
</evidence>
<dbReference type="Pfam" id="PF00534">
    <property type="entry name" value="Glycos_transf_1"/>
    <property type="match status" value="1"/>
</dbReference>
<evidence type="ECO:0000256" key="1">
    <source>
        <dbReference type="ARBA" id="ARBA00009481"/>
    </source>
</evidence>
<evidence type="ECO:0000256" key="4">
    <source>
        <dbReference type="SAM" id="MobiDB-lite"/>
    </source>
</evidence>
<feature type="region of interest" description="Disordered" evidence="4">
    <location>
        <begin position="1"/>
        <end position="20"/>
    </location>
</feature>
<dbReference type="PANTHER" id="PTHR12526">
    <property type="entry name" value="GLYCOSYLTRANSFERASE"/>
    <property type="match status" value="1"/>
</dbReference>
<evidence type="ECO:0000313" key="8">
    <source>
        <dbReference type="Proteomes" id="UP000494203"/>
    </source>
</evidence>
<feature type="compositionally biased region" description="Pro residues" evidence="4">
    <location>
        <begin position="11"/>
        <end position="20"/>
    </location>
</feature>
<evidence type="ECO:0000313" key="7">
    <source>
        <dbReference type="EMBL" id="CAB3872344.1"/>
    </source>
</evidence>
<gene>
    <name evidence="7" type="primary">mshA_3</name>
    <name evidence="7" type="ORF">LMG26788_02843</name>
</gene>